<organism evidence="1 2">
    <name type="scientific">Ehrlichia japonica</name>
    <dbReference type="NCBI Taxonomy" id="391036"/>
    <lineage>
        <taxon>Bacteria</taxon>
        <taxon>Pseudomonadati</taxon>
        <taxon>Pseudomonadota</taxon>
        <taxon>Alphaproteobacteria</taxon>
        <taxon>Rickettsiales</taxon>
        <taxon>Anaplasmataceae</taxon>
        <taxon>Ehrlichia</taxon>
    </lineage>
</organism>
<accession>X5GD27</accession>
<keyword evidence="2" id="KW-1185">Reference proteome</keyword>
<reference evidence="1 2" key="1">
    <citation type="submission" date="2014-03" db="EMBL/GenBank/DDBJ databases">
        <title>Sequencing and Comparison of Genomes and Transcriptome Profiles of Human Ehrlichiosis Agents.</title>
        <authorList>
            <person name="Lin M."/>
            <person name="Daugherty S.C."/>
            <person name="Nagaraj S."/>
            <person name="Cheng Z."/>
            <person name="Xiong Q."/>
            <person name="Lin F.-Y."/>
            <person name="Sengamalay N."/>
            <person name="Ott S."/>
            <person name="Godinez A."/>
            <person name="Tallon L.J."/>
            <person name="Sadzewicz L."/>
            <person name="Fraser C.M."/>
            <person name="Dunning Hotopp J.C."/>
            <person name="Rikihisa Y."/>
        </authorList>
    </citation>
    <scope>NUCLEOTIDE SEQUENCE [LARGE SCALE GENOMIC DNA]</scope>
    <source>
        <strain evidence="1 2">HF</strain>
    </source>
</reference>
<protein>
    <submittedName>
        <fullName evidence="1">Uncharacterized protein</fullName>
    </submittedName>
</protein>
<gene>
    <name evidence="1" type="ORF">EHF_0243</name>
</gene>
<evidence type="ECO:0000313" key="1">
    <source>
        <dbReference type="EMBL" id="AHX04982.1"/>
    </source>
</evidence>
<evidence type="ECO:0000313" key="2">
    <source>
        <dbReference type="Proteomes" id="UP000023762"/>
    </source>
</evidence>
<dbReference type="Proteomes" id="UP000023762">
    <property type="component" value="Chromosome"/>
</dbReference>
<dbReference type="STRING" id="391036.EHF_0243"/>
<dbReference type="OrthoDB" id="7163285at2"/>
<sequence>MKSCSLFYKDKLQAKVLTHMEGLNVFFEKHLHLKSKEVIRKYLKTCKVDIVHDNVKHCCVDAIIKTTTPSTATEWASDMLRMNIDKINKQQPSFG</sequence>
<dbReference type="EMBL" id="CP007474">
    <property type="protein sequence ID" value="AHX04982.1"/>
    <property type="molecule type" value="Genomic_DNA"/>
</dbReference>
<proteinExistence type="predicted"/>
<name>X5GD27_9RICK</name>
<dbReference type="AlphaFoldDB" id="X5GD27"/>
<dbReference type="RefSeq" id="WP_044194172.1">
    <property type="nucleotide sequence ID" value="NZ_CP007474.1"/>
</dbReference>
<dbReference type="KEGG" id="ehh:EHF_0243"/>
<dbReference type="HOGENOM" id="CLU_2368400_0_0_5"/>